<keyword evidence="2" id="KW-0812">Transmembrane</keyword>
<protein>
    <recommendedName>
        <fullName evidence="5">Lipoprotein</fullName>
    </recommendedName>
</protein>
<feature type="transmembrane region" description="Helical" evidence="2">
    <location>
        <begin position="6"/>
        <end position="29"/>
    </location>
</feature>
<sequence precursor="true">MSRNKLFSSLMYIISAASLVGCSMMPHALQPKQLRKLNRGPELGRDSYNFSIPDPQPEKHQADGMMYGDPFNN</sequence>
<dbReference type="OrthoDB" id="215460at2"/>
<dbReference type="AlphaFoldDB" id="A0A5C5XN91"/>
<evidence type="ECO:0000313" key="3">
    <source>
        <dbReference type="EMBL" id="TWT64178.1"/>
    </source>
</evidence>
<organism evidence="3 4">
    <name type="scientific">Rubinisphaera italica</name>
    <dbReference type="NCBI Taxonomy" id="2527969"/>
    <lineage>
        <taxon>Bacteria</taxon>
        <taxon>Pseudomonadati</taxon>
        <taxon>Planctomycetota</taxon>
        <taxon>Planctomycetia</taxon>
        <taxon>Planctomycetales</taxon>
        <taxon>Planctomycetaceae</taxon>
        <taxon>Rubinisphaera</taxon>
    </lineage>
</organism>
<feature type="region of interest" description="Disordered" evidence="1">
    <location>
        <begin position="45"/>
        <end position="73"/>
    </location>
</feature>
<keyword evidence="4" id="KW-1185">Reference proteome</keyword>
<dbReference type="Proteomes" id="UP000316095">
    <property type="component" value="Unassembled WGS sequence"/>
</dbReference>
<keyword evidence="2" id="KW-0472">Membrane</keyword>
<evidence type="ECO:0008006" key="5">
    <source>
        <dbReference type="Google" id="ProtNLM"/>
    </source>
</evidence>
<proteinExistence type="predicted"/>
<evidence type="ECO:0000256" key="2">
    <source>
        <dbReference type="SAM" id="Phobius"/>
    </source>
</evidence>
<accession>A0A5C5XN91</accession>
<reference evidence="3 4" key="1">
    <citation type="submission" date="2019-02" db="EMBL/GenBank/DDBJ databases">
        <title>Deep-cultivation of Planctomycetes and their phenomic and genomic characterization uncovers novel biology.</title>
        <authorList>
            <person name="Wiegand S."/>
            <person name="Jogler M."/>
            <person name="Boedeker C."/>
            <person name="Pinto D."/>
            <person name="Vollmers J."/>
            <person name="Rivas-Marin E."/>
            <person name="Kohn T."/>
            <person name="Peeters S.H."/>
            <person name="Heuer A."/>
            <person name="Rast P."/>
            <person name="Oberbeckmann S."/>
            <person name="Bunk B."/>
            <person name="Jeske O."/>
            <person name="Meyerdierks A."/>
            <person name="Storesund J.E."/>
            <person name="Kallscheuer N."/>
            <person name="Luecker S."/>
            <person name="Lage O.M."/>
            <person name="Pohl T."/>
            <person name="Merkel B.J."/>
            <person name="Hornburger P."/>
            <person name="Mueller R.-W."/>
            <person name="Bruemmer F."/>
            <person name="Labrenz M."/>
            <person name="Spormann A.M."/>
            <person name="Op Den Camp H."/>
            <person name="Overmann J."/>
            <person name="Amann R."/>
            <person name="Jetten M.S.M."/>
            <person name="Mascher T."/>
            <person name="Medema M.H."/>
            <person name="Devos D.P."/>
            <person name="Kaster A.-K."/>
            <person name="Ovreas L."/>
            <person name="Rohde M."/>
            <person name="Galperin M.Y."/>
            <person name="Jogler C."/>
        </authorList>
    </citation>
    <scope>NUCLEOTIDE SEQUENCE [LARGE SCALE GENOMIC DNA]</scope>
    <source>
        <strain evidence="3 4">Pan54</strain>
    </source>
</reference>
<keyword evidence="2" id="KW-1133">Transmembrane helix</keyword>
<dbReference type="RefSeq" id="WP_146505913.1">
    <property type="nucleotide sequence ID" value="NZ_SJPG01000001.1"/>
</dbReference>
<evidence type="ECO:0000256" key="1">
    <source>
        <dbReference type="SAM" id="MobiDB-lite"/>
    </source>
</evidence>
<dbReference type="PROSITE" id="PS51257">
    <property type="entry name" value="PROKAR_LIPOPROTEIN"/>
    <property type="match status" value="1"/>
</dbReference>
<name>A0A5C5XN91_9PLAN</name>
<dbReference type="EMBL" id="SJPG01000001">
    <property type="protein sequence ID" value="TWT64178.1"/>
    <property type="molecule type" value="Genomic_DNA"/>
</dbReference>
<comment type="caution">
    <text evidence="3">The sequence shown here is derived from an EMBL/GenBank/DDBJ whole genome shotgun (WGS) entry which is preliminary data.</text>
</comment>
<evidence type="ECO:0000313" key="4">
    <source>
        <dbReference type="Proteomes" id="UP000316095"/>
    </source>
</evidence>
<gene>
    <name evidence="3" type="ORF">Pan54_49390</name>
</gene>